<gene>
    <name evidence="2" type="ordered locus">Gura_0765</name>
</gene>
<proteinExistence type="predicted"/>
<feature type="domain" description="Transposase IS801/IS1294" evidence="1">
    <location>
        <begin position="15"/>
        <end position="73"/>
    </location>
</feature>
<name>A5GBS0_GEOUR</name>
<protein>
    <recommendedName>
        <fullName evidence="1">Transposase IS801/IS1294 domain-containing protein</fullName>
    </recommendedName>
</protein>
<dbReference type="RefSeq" id="WP_011937697.1">
    <property type="nucleotide sequence ID" value="NC_009483.1"/>
</dbReference>
<dbReference type="HOGENOM" id="CLU_1822597_0_0_7"/>
<accession>A5GBS0</accession>
<organism evidence="2 3">
    <name type="scientific">Geotalea uraniireducens (strain Rf4)</name>
    <name type="common">Geobacter uraniireducens</name>
    <dbReference type="NCBI Taxonomy" id="351605"/>
    <lineage>
        <taxon>Bacteria</taxon>
        <taxon>Pseudomonadati</taxon>
        <taxon>Thermodesulfobacteriota</taxon>
        <taxon>Desulfuromonadia</taxon>
        <taxon>Geobacterales</taxon>
        <taxon>Geobacteraceae</taxon>
        <taxon>Geotalea</taxon>
    </lineage>
</organism>
<keyword evidence="3" id="KW-1185">Reference proteome</keyword>
<dbReference type="EMBL" id="CP000698">
    <property type="protein sequence ID" value="ABQ24973.1"/>
    <property type="molecule type" value="Genomic_DNA"/>
</dbReference>
<sequence length="141" mass="16135">MRCGKAACPFITFQFSQERMTYLEQSGTVNYRSKDGHTTKSFSALDWLALIISHIPRHGEQMERYYGYYSIAARGKRRKLGLVDVETAEIAGQEADSAYRKKCRANWARLIRKIYEIDPLTCPNCGGTMRVLAFIEEAEIP</sequence>
<dbReference type="GO" id="GO:0004803">
    <property type="term" value="F:transposase activity"/>
    <property type="evidence" value="ECO:0007669"/>
    <property type="project" value="InterPro"/>
</dbReference>
<evidence type="ECO:0000313" key="2">
    <source>
        <dbReference type="EMBL" id="ABQ24973.1"/>
    </source>
</evidence>
<dbReference type="STRING" id="351605.Gura_0765"/>
<evidence type="ECO:0000313" key="3">
    <source>
        <dbReference type="Proteomes" id="UP000006695"/>
    </source>
</evidence>
<dbReference type="InterPro" id="IPR007069">
    <property type="entry name" value="Transposase_32"/>
</dbReference>
<dbReference type="Proteomes" id="UP000006695">
    <property type="component" value="Chromosome"/>
</dbReference>
<reference evidence="2 3" key="1">
    <citation type="submission" date="2007-05" db="EMBL/GenBank/DDBJ databases">
        <title>Complete sequence of Geobacter uraniireducens Rf4.</title>
        <authorList>
            <consortium name="US DOE Joint Genome Institute"/>
            <person name="Copeland A."/>
            <person name="Lucas S."/>
            <person name="Lapidus A."/>
            <person name="Barry K."/>
            <person name="Detter J.C."/>
            <person name="Glavina del Rio T."/>
            <person name="Hammon N."/>
            <person name="Israni S."/>
            <person name="Dalin E."/>
            <person name="Tice H."/>
            <person name="Pitluck S."/>
            <person name="Chertkov O."/>
            <person name="Brettin T."/>
            <person name="Bruce D."/>
            <person name="Han C."/>
            <person name="Schmutz J."/>
            <person name="Larimer F."/>
            <person name="Land M."/>
            <person name="Hauser L."/>
            <person name="Kyrpides N."/>
            <person name="Mikhailova N."/>
            <person name="Shelobolina E."/>
            <person name="Aklujkar M."/>
            <person name="Lovley D."/>
            <person name="Richardson P."/>
        </authorList>
    </citation>
    <scope>NUCLEOTIDE SEQUENCE [LARGE SCALE GENOMIC DNA]</scope>
    <source>
        <strain evidence="2 3">Rf4</strain>
    </source>
</reference>
<dbReference type="Pfam" id="PF04986">
    <property type="entry name" value="Y2_Tnp"/>
    <property type="match status" value="1"/>
</dbReference>
<evidence type="ECO:0000259" key="1">
    <source>
        <dbReference type="Pfam" id="PF04986"/>
    </source>
</evidence>
<dbReference type="GO" id="GO:0006313">
    <property type="term" value="P:DNA transposition"/>
    <property type="evidence" value="ECO:0007669"/>
    <property type="project" value="InterPro"/>
</dbReference>
<dbReference type="KEGG" id="gur:Gura_0765"/>
<dbReference type="GO" id="GO:0003677">
    <property type="term" value="F:DNA binding"/>
    <property type="evidence" value="ECO:0007669"/>
    <property type="project" value="InterPro"/>
</dbReference>
<dbReference type="AlphaFoldDB" id="A5GBS0"/>